<keyword evidence="3" id="KW-1185">Reference proteome</keyword>
<sequence>MTHSQRITKGARQRHVESSRKSRYAENWGGLRPGQGPIGRSLDRPEPTIIL</sequence>
<dbReference type="EMBL" id="CAUWAG010000007">
    <property type="protein sequence ID" value="CAJ2505165.1"/>
    <property type="molecule type" value="Genomic_DNA"/>
</dbReference>
<reference evidence="2" key="1">
    <citation type="submission" date="2023-10" db="EMBL/GenBank/DDBJ databases">
        <authorList>
            <person name="Hackl T."/>
        </authorList>
    </citation>
    <scope>NUCLEOTIDE SEQUENCE</scope>
</reference>
<organism evidence="2 3">
    <name type="scientific">Anthostomella pinea</name>
    <dbReference type="NCBI Taxonomy" id="933095"/>
    <lineage>
        <taxon>Eukaryota</taxon>
        <taxon>Fungi</taxon>
        <taxon>Dikarya</taxon>
        <taxon>Ascomycota</taxon>
        <taxon>Pezizomycotina</taxon>
        <taxon>Sordariomycetes</taxon>
        <taxon>Xylariomycetidae</taxon>
        <taxon>Xylariales</taxon>
        <taxon>Xylariaceae</taxon>
        <taxon>Anthostomella</taxon>
    </lineage>
</organism>
<evidence type="ECO:0000313" key="2">
    <source>
        <dbReference type="EMBL" id="CAJ2505165.1"/>
    </source>
</evidence>
<proteinExistence type="predicted"/>
<dbReference type="Proteomes" id="UP001295740">
    <property type="component" value="Unassembled WGS sequence"/>
</dbReference>
<dbReference type="AlphaFoldDB" id="A0AAI8VHT2"/>
<feature type="compositionally biased region" description="Basic and acidic residues" evidence="1">
    <location>
        <begin position="14"/>
        <end position="24"/>
    </location>
</feature>
<accession>A0AAI8VHT2</accession>
<evidence type="ECO:0000256" key="1">
    <source>
        <dbReference type="SAM" id="MobiDB-lite"/>
    </source>
</evidence>
<gene>
    <name evidence="2" type="ORF">KHLLAP_LOCUS5633</name>
</gene>
<feature type="region of interest" description="Disordered" evidence="1">
    <location>
        <begin position="1"/>
        <end position="51"/>
    </location>
</feature>
<feature type="compositionally biased region" description="Basic and acidic residues" evidence="1">
    <location>
        <begin position="41"/>
        <end position="51"/>
    </location>
</feature>
<protein>
    <submittedName>
        <fullName evidence="2">Uu.00g125590.m01.CDS01</fullName>
    </submittedName>
</protein>
<comment type="caution">
    <text evidence="2">The sequence shown here is derived from an EMBL/GenBank/DDBJ whole genome shotgun (WGS) entry which is preliminary data.</text>
</comment>
<name>A0AAI8VHT2_9PEZI</name>
<evidence type="ECO:0000313" key="3">
    <source>
        <dbReference type="Proteomes" id="UP001295740"/>
    </source>
</evidence>